<keyword evidence="10" id="KW-0902">Two-component regulatory system</keyword>
<name>A0ABW4DAT6_9BACL</name>
<evidence type="ECO:0000256" key="11">
    <source>
        <dbReference type="ARBA" id="ARBA00023136"/>
    </source>
</evidence>
<keyword evidence="8" id="KW-0067">ATP-binding</keyword>
<accession>A0ABW4DAT6</accession>
<keyword evidence="2" id="KW-1003">Cell membrane</keyword>
<comment type="subcellular location">
    <subcellularLocation>
        <location evidence="1">Cell membrane</location>
        <topology evidence="1">Multi-pass membrane protein</topology>
    </subcellularLocation>
</comment>
<evidence type="ECO:0000256" key="4">
    <source>
        <dbReference type="ARBA" id="ARBA00022679"/>
    </source>
</evidence>
<evidence type="ECO:0000256" key="7">
    <source>
        <dbReference type="ARBA" id="ARBA00022777"/>
    </source>
</evidence>
<gene>
    <name evidence="13" type="ORF">ACFQ5D_04945</name>
</gene>
<feature type="domain" description="Signal transduction histidine kinase internal region" evidence="12">
    <location>
        <begin position="31"/>
        <end position="85"/>
    </location>
</feature>
<keyword evidence="7 13" id="KW-0418">Kinase</keyword>
<dbReference type="Pfam" id="PF06580">
    <property type="entry name" value="His_kinase"/>
    <property type="match status" value="1"/>
</dbReference>
<keyword evidence="6" id="KW-0547">Nucleotide-binding</keyword>
<evidence type="ECO:0000256" key="6">
    <source>
        <dbReference type="ARBA" id="ARBA00022741"/>
    </source>
</evidence>
<evidence type="ECO:0000313" key="14">
    <source>
        <dbReference type="Proteomes" id="UP001597340"/>
    </source>
</evidence>
<dbReference type="InterPro" id="IPR050640">
    <property type="entry name" value="Bact_2-comp_sensor_kinase"/>
</dbReference>
<sequence>MLSRRFREMMVTINNLILREYKLDLANKTHQLKALQAQINPHFLYNTLQSIGTLALQHEVPRIYSLLSPLAKMLRYNMRDHTVDEEPDSSEQDSIGLRNVLLRIQLHSEDGANTLSVDNMVPHGVRYTLEIRTKAHTGIQIKGE</sequence>
<keyword evidence="11" id="KW-0472">Membrane</keyword>
<keyword evidence="3" id="KW-0597">Phosphoprotein</keyword>
<evidence type="ECO:0000256" key="1">
    <source>
        <dbReference type="ARBA" id="ARBA00004651"/>
    </source>
</evidence>
<evidence type="ECO:0000256" key="9">
    <source>
        <dbReference type="ARBA" id="ARBA00022989"/>
    </source>
</evidence>
<reference evidence="14" key="1">
    <citation type="journal article" date="2019" name="Int. J. Syst. Evol. Microbiol.">
        <title>The Global Catalogue of Microorganisms (GCM) 10K type strain sequencing project: providing services to taxonomists for standard genome sequencing and annotation.</title>
        <authorList>
            <consortium name="The Broad Institute Genomics Platform"/>
            <consortium name="The Broad Institute Genome Sequencing Center for Infectious Disease"/>
            <person name="Wu L."/>
            <person name="Ma J."/>
        </authorList>
    </citation>
    <scope>NUCLEOTIDE SEQUENCE [LARGE SCALE GENOMIC DNA]</scope>
    <source>
        <strain evidence="14">CCM 9147</strain>
    </source>
</reference>
<proteinExistence type="predicted"/>
<keyword evidence="4 13" id="KW-0808">Transferase</keyword>
<dbReference type="EC" id="2.7.13.3" evidence="13"/>
<evidence type="ECO:0000256" key="10">
    <source>
        <dbReference type="ARBA" id="ARBA00023012"/>
    </source>
</evidence>
<evidence type="ECO:0000256" key="2">
    <source>
        <dbReference type="ARBA" id="ARBA00022475"/>
    </source>
</evidence>
<dbReference type="GO" id="GO:0004673">
    <property type="term" value="F:protein histidine kinase activity"/>
    <property type="evidence" value="ECO:0007669"/>
    <property type="project" value="UniProtKB-EC"/>
</dbReference>
<keyword evidence="5" id="KW-0812">Transmembrane</keyword>
<keyword evidence="14" id="KW-1185">Reference proteome</keyword>
<evidence type="ECO:0000256" key="8">
    <source>
        <dbReference type="ARBA" id="ARBA00022840"/>
    </source>
</evidence>
<organism evidence="13 14">
    <name type="scientific">Paenibacillus farraposensis</name>
    <dbReference type="NCBI Taxonomy" id="2807095"/>
    <lineage>
        <taxon>Bacteria</taxon>
        <taxon>Bacillati</taxon>
        <taxon>Bacillota</taxon>
        <taxon>Bacilli</taxon>
        <taxon>Bacillales</taxon>
        <taxon>Paenibacillaceae</taxon>
        <taxon>Paenibacillus</taxon>
    </lineage>
</organism>
<evidence type="ECO:0000256" key="3">
    <source>
        <dbReference type="ARBA" id="ARBA00022553"/>
    </source>
</evidence>
<keyword evidence="9" id="KW-1133">Transmembrane helix</keyword>
<evidence type="ECO:0000259" key="12">
    <source>
        <dbReference type="Pfam" id="PF06580"/>
    </source>
</evidence>
<protein>
    <submittedName>
        <fullName evidence="13">Sensor histidine kinase</fullName>
        <ecNumber evidence="13">2.7.13.3</ecNumber>
    </submittedName>
</protein>
<dbReference type="PANTHER" id="PTHR34220">
    <property type="entry name" value="SENSOR HISTIDINE KINASE YPDA"/>
    <property type="match status" value="1"/>
</dbReference>
<dbReference type="PANTHER" id="PTHR34220:SF11">
    <property type="entry name" value="SENSOR PROTEIN KINASE HPTS"/>
    <property type="match status" value="1"/>
</dbReference>
<dbReference type="InterPro" id="IPR010559">
    <property type="entry name" value="Sig_transdc_His_kin_internal"/>
</dbReference>
<dbReference type="EMBL" id="JBHTNZ010000004">
    <property type="protein sequence ID" value="MFD1460804.1"/>
    <property type="molecule type" value="Genomic_DNA"/>
</dbReference>
<comment type="caution">
    <text evidence="13">The sequence shown here is derived from an EMBL/GenBank/DDBJ whole genome shotgun (WGS) entry which is preliminary data.</text>
</comment>
<evidence type="ECO:0000313" key="13">
    <source>
        <dbReference type="EMBL" id="MFD1460804.1"/>
    </source>
</evidence>
<dbReference type="Proteomes" id="UP001597340">
    <property type="component" value="Unassembled WGS sequence"/>
</dbReference>
<evidence type="ECO:0000256" key="5">
    <source>
        <dbReference type="ARBA" id="ARBA00022692"/>
    </source>
</evidence>